<accession>A0AAN9HEL6</accession>
<proteinExistence type="predicted"/>
<evidence type="ECO:0000313" key="3">
    <source>
        <dbReference type="Proteomes" id="UP001364617"/>
    </source>
</evidence>
<feature type="compositionally biased region" description="Polar residues" evidence="1">
    <location>
        <begin position="67"/>
        <end position="89"/>
    </location>
</feature>
<dbReference type="Proteomes" id="UP001364617">
    <property type="component" value="Unassembled WGS sequence"/>
</dbReference>
<organism evidence="2 3">
    <name type="scientific">Phoxinus phoxinus</name>
    <name type="common">Eurasian minnow</name>
    <dbReference type="NCBI Taxonomy" id="58324"/>
    <lineage>
        <taxon>Eukaryota</taxon>
        <taxon>Metazoa</taxon>
        <taxon>Chordata</taxon>
        <taxon>Craniata</taxon>
        <taxon>Vertebrata</taxon>
        <taxon>Euteleostomi</taxon>
        <taxon>Actinopterygii</taxon>
        <taxon>Neopterygii</taxon>
        <taxon>Teleostei</taxon>
        <taxon>Ostariophysi</taxon>
        <taxon>Cypriniformes</taxon>
        <taxon>Leuciscidae</taxon>
        <taxon>Phoxininae</taxon>
        <taxon>Phoxinus</taxon>
    </lineage>
</organism>
<comment type="caution">
    <text evidence="2">The sequence shown here is derived from an EMBL/GenBank/DDBJ whole genome shotgun (WGS) entry which is preliminary data.</text>
</comment>
<evidence type="ECO:0000256" key="1">
    <source>
        <dbReference type="SAM" id="MobiDB-lite"/>
    </source>
</evidence>
<dbReference type="EMBL" id="JAYKXH010000003">
    <property type="protein sequence ID" value="KAK7172897.1"/>
    <property type="molecule type" value="Genomic_DNA"/>
</dbReference>
<reference evidence="2 3" key="1">
    <citation type="submission" date="2024-02" db="EMBL/GenBank/DDBJ databases">
        <title>Chromosome-level genome assembly of the Eurasian Minnow (Phoxinus phoxinus).</title>
        <authorList>
            <person name="Oriowo T.O."/>
            <person name="Martin S."/>
            <person name="Stange M."/>
            <person name="Chrysostomakis Y."/>
            <person name="Brown T."/>
            <person name="Winkler S."/>
            <person name="Kukowka S."/>
            <person name="Myers E.W."/>
            <person name="Bohne A."/>
        </authorList>
    </citation>
    <scope>NUCLEOTIDE SEQUENCE [LARGE SCALE GENOMIC DNA]</scope>
    <source>
        <strain evidence="2">ZFMK-TIS-60720</strain>
        <tissue evidence="2">Whole Organism</tissue>
    </source>
</reference>
<sequence length="97" mass="10616">MSSDNRKAVFKTTKVRTHLKKDGCWIHKSQEDLDTQSDVKCKPVKLVKPKNESSPESSLVTSSIIPCSQSGTTASSSLDKSTPPQSSCVKSAIRMFE</sequence>
<gene>
    <name evidence="2" type="ORF">R3I93_002883</name>
</gene>
<feature type="region of interest" description="Disordered" evidence="1">
    <location>
        <begin position="67"/>
        <end position="97"/>
    </location>
</feature>
<dbReference type="AlphaFoldDB" id="A0AAN9HEL6"/>
<keyword evidence="3" id="KW-1185">Reference proteome</keyword>
<protein>
    <submittedName>
        <fullName evidence="2">Uncharacterized protein</fullName>
    </submittedName>
</protein>
<name>A0AAN9HEL6_9TELE</name>
<evidence type="ECO:0000313" key="2">
    <source>
        <dbReference type="EMBL" id="KAK7172897.1"/>
    </source>
</evidence>